<dbReference type="EMBL" id="CP119083">
    <property type="protein sequence ID" value="WEF33192.1"/>
    <property type="molecule type" value="Genomic_DNA"/>
</dbReference>
<accession>A0ABY8BBA5</accession>
<evidence type="ECO:0000313" key="1">
    <source>
        <dbReference type="EMBL" id="WEF33192.1"/>
    </source>
</evidence>
<name>A0ABY8BBA5_9BURK</name>
<protein>
    <submittedName>
        <fullName evidence="1">Uncharacterized protein</fullName>
    </submittedName>
</protein>
<organism evidence="1 2">
    <name type="scientific">Pseudoduganella chitinolytica</name>
    <dbReference type="NCBI Taxonomy" id="34070"/>
    <lineage>
        <taxon>Bacteria</taxon>
        <taxon>Pseudomonadati</taxon>
        <taxon>Pseudomonadota</taxon>
        <taxon>Betaproteobacteria</taxon>
        <taxon>Burkholderiales</taxon>
        <taxon>Oxalobacteraceae</taxon>
        <taxon>Telluria group</taxon>
        <taxon>Pseudoduganella</taxon>
    </lineage>
</organism>
<keyword evidence="2" id="KW-1185">Reference proteome</keyword>
<gene>
    <name evidence="1" type="ORF">PX653_28040</name>
</gene>
<dbReference type="Proteomes" id="UP001216510">
    <property type="component" value="Chromosome"/>
</dbReference>
<evidence type="ECO:0000313" key="2">
    <source>
        <dbReference type="Proteomes" id="UP001216510"/>
    </source>
</evidence>
<sequence>MAAEFHIVFDDPTWYEQNRKIVKAFIQSLPTFVSNINDEECWLRGNETGGDWVYGARIFTRPRDINLEISSHPSSIIDDIRELNRFISRNAATRIVDEDGEIIDGYS</sequence>
<reference evidence="1 2" key="1">
    <citation type="submission" date="2023-02" db="EMBL/GenBank/DDBJ databases">
        <title>Gemone sequence of Telluria chitinolytica ACM 3522T.</title>
        <authorList>
            <person name="Frediansyah A."/>
            <person name="Miess H."/>
            <person name="Gross H."/>
        </authorList>
    </citation>
    <scope>NUCLEOTIDE SEQUENCE [LARGE SCALE GENOMIC DNA]</scope>
    <source>
        <strain evidence="1 2">ACM 3522</strain>
    </source>
</reference>
<dbReference type="RefSeq" id="WP_277415903.1">
    <property type="nucleotide sequence ID" value="NZ_CP119083.1"/>
</dbReference>
<proteinExistence type="predicted"/>